<evidence type="ECO:0000259" key="9">
    <source>
        <dbReference type="Pfam" id="PF05134"/>
    </source>
</evidence>
<evidence type="ECO:0000259" key="10">
    <source>
        <dbReference type="Pfam" id="PF12693"/>
    </source>
</evidence>
<keyword evidence="5" id="KW-0812">Transmembrane</keyword>
<dbReference type="Gene3D" id="3.30.420.380">
    <property type="match status" value="1"/>
</dbReference>
<dbReference type="EMBL" id="UOFV01000106">
    <property type="protein sequence ID" value="VAW97245.1"/>
    <property type="molecule type" value="Genomic_DNA"/>
</dbReference>
<evidence type="ECO:0000256" key="8">
    <source>
        <dbReference type="ARBA" id="ARBA00023136"/>
    </source>
</evidence>
<dbReference type="AlphaFoldDB" id="A0A3B0ZUL6"/>
<keyword evidence="8" id="KW-0472">Membrane</keyword>
<dbReference type="GO" id="GO:0009276">
    <property type="term" value="C:Gram-negative-bacterium-type cell wall"/>
    <property type="evidence" value="ECO:0007669"/>
    <property type="project" value="InterPro"/>
</dbReference>
<dbReference type="InterPro" id="IPR025691">
    <property type="entry name" value="GspL_pp_dom"/>
</dbReference>
<dbReference type="Gene3D" id="3.30.420.370">
    <property type="match status" value="1"/>
</dbReference>
<organism evidence="11">
    <name type="scientific">hydrothermal vent metagenome</name>
    <dbReference type="NCBI Taxonomy" id="652676"/>
    <lineage>
        <taxon>unclassified sequences</taxon>
        <taxon>metagenomes</taxon>
        <taxon>ecological metagenomes</taxon>
    </lineage>
</organism>
<dbReference type="InterPro" id="IPR024230">
    <property type="entry name" value="GspL_cyto_dom"/>
</dbReference>
<evidence type="ECO:0000256" key="7">
    <source>
        <dbReference type="ARBA" id="ARBA00022989"/>
    </source>
</evidence>
<keyword evidence="2" id="KW-0813">Transport</keyword>
<accession>A0A3B0ZUL6</accession>
<comment type="subcellular location">
    <subcellularLocation>
        <location evidence="1">Cell inner membrane</location>
        <topology evidence="1">Single-pass membrane protein</topology>
    </subcellularLocation>
</comment>
<feature type="domain" description="GspL periplasmic" evidence="10">
    <location>
        <begin position="275"/>
        <end position="396"/>
    </location>
</feature>
<feature type="domain" description="GspL cytoplasmic actin-ATPase-like" evidence="9">
    <location>
        <begin position="46"/>
        <end position="269"/>
    </location>
</feature>
<keyword evidence="6" id="KW-0653">Protein transport</keyword>
<evidence type="ECO:0000256" key="5">
    <source>
        <dbReference type="ARBA" id="ARBA00022692"/>
    </source>
</evidence>
<sequence length="398" mass="43445">MRKQLFIQLFEQQAGQVSEGGEAAVLPASWVLRDEQRPAGALFHGNLQEAAAQAAGARVSVLVPGVDVVLAQVELPAMKAQRLARAVPFALEEQLAGDVDDLHVAIGQRDAQGRVANAVVSRQRLDDWLEQLKAVGLQADVMTPEMFGLQWEVEDAPGHNRWSMLIDGRVGLLRTGAQTGLAFETDSLLPVLQACVDDAGDTPPASLQLTVCGDDAFADSDEYRVLSASCAEQGIELSLETKNEVRSVMLAQGFDEQRAINLLQGDYSRKQQLEKLLRPWRPALMLAGLWLLLQAGVFVMEYNRLATQDSELKEQIETVYREAFPESRNIVNPKVQMQRGLEKLRGSGGQSDGLLALLAQAGAVLKDTPGASLRTLRFKGSKLDVDVNMPDLQSLDKL</sequence>
<evidence type="ECO:0000313" key="11">
    <source>
        <dbReference type="EMBL" id="VAW97245.1"/>
    </source>
</evidence>
<dbReference type="Pfam" id="PF12693">
    <property type="entry name" value="GspL_C"/>
    <property type="match status" value="1"/>
</dbReference>
<dbReference type="InterPro" id="IPR043129">
    <property type="entry name" value="ATPase_NBD"/>
</dbReference>
<evidence type="ECO:0008006" key="12">
    <source>
        <dbReference type="Google" id="ProtNLM"/>
    </source>
</evidence>
<keyword evidence="4" id="KW-0997">Cell inner membrane</keyword>
<dbReference type="GO" id="GO:0015627">
    <property type="term" value="C:type II protein secretion system complex"/>
    <property type="evidence" value="ECO:0007669"/>
    <property type="project" value="InterPro"/>
</dbReference>
<evidence type="ECO:0000256" key="3">
    <source>
        <dbReference type="ARBA" id="ARBA00022475"/>
    </source>
</evidence>
<evidence type="ECO:0000256" key="2">
    <source>
        <dbReference type="ARBA" id="ARBA00022448"/>
    </source>
</evidence>
<name>A0A3B0ZUL6_9ZZZZ</name>
<dbReference type="SUPFAM" id="SSF53067">
    <property type="entry name" value="Actin-like ATPase domain"/>
    <property type="match status" value="1"/>
</dbReference>
<dbReference type="InterPro" id="IPR007812">
    <property type="entry name" value="T2SS_protein-GspL"/>
</dbReference>
<evidence type="ECO:0000256" key="6">
    <source>
        <dbReference type="ARBA" id="ARBA00022927"/>
    </source>
</evidence>
<proteinExistence type="predicted"/>
<keyword evidence="3" id="KW-1003">Cell membrane</keyword>
<dbReference type="CDD" id="cd24017">
    <property type="entry name" value="ASKHA_T2SSL_N"/>
    <property type="match status" value="1"/>
</dbReference>
<dbReference type="Pfam" id="PF05134">
    <property type="entry name" value="T2SSL"/>
    <property type="match status" value="1"/>
</dbReference>
<reference evidence="11" key="1">
    <citation type="submission" date="2018-06" db="EMBL/GenBank/DDBJ databases">
        <authorList>
            <person name="Zhirakovskaya E."/>
        </authorList>
    </citation>
    <scope>NUCLEOTIDE SEQUENCE</scope>
</reference>
<dbReference type="GO" id="GO:0005886">
    <property type="term" value="C:plasma membrane"/>
    <property type="evidence" value="ECO:0007669"/>
    <property type="project" value="UniProtKB-SubCell"/>
</dbReference>
<dbReference type="GO" id="GO:0015628">
    <property type="term" value="P:protein secretion by the type II secretion system"/>
    <property type="evidence" value="ECO:0007669"/>
    <property type="project" value="InterPro"/>
</dbReference>
<protein>
    <recommendedName>
        <fullName evidence="12">General secretion pathway protein L</fullName>
    </recommendedName>
</protein>
<evidence type="ECO:0000256" key="1">
    <source>
        <dbReference type="ARBA" id="ARBA00004377"/>
    </source>
</evidence>
<dbReference type="PIRSF" id="PIRSF015761">
    <property type="entry name" value="Protein_L"/>
    <property type="match status" value="1"/>
</dbReference>
<gene>
    <name evidence="11" type="ORF">MNBD_GAMMA19-795</name>
</gene>
<keyword evidence="7" id="KW-1133">Transmembrane helix</keyword>
<evidence type="ECO:0000256" key="4">
    <source>
        <dbReference type="ARBA" id="ARBA00022519"/>
    </source>
</evidence>
<dbReference type="NCBIfam" id="TIGR01709">
    <property type="entry name" value="typeII_sec_gspL"/>
    <property type="match status" value="1"/>
</dbReference>
<feature type="non-terminal residue" evidence="11">
    <location>
        <position position="398"/>
    </location>
</feature>